<organism evidence="2 3">
    <name type="scientific">Mya arenaria</name>
    <name type="common">Soft-shell clam</name>
    <dbReference type="NCBI Taxonomy" id="6604"/>
    <lineage>
        <taxon>Eukaryota</taxon>
        <taxon>Metazoa</taxon>
        <taxon>Spiralia</taxon>
        <taxon>Lophotrochozoa</taxon>
        <taxon>Mollusca</taxon>
        <taxon>Bivalvia</taxon>
        <taxon>Autobranchia</taxon>
        <taxon>Heteroconchia</taxon>
        <taxon>Euheterodonta</taxon>
        <taxon>Imparidentia</taxon>
        <taxon>Neoheterodontei</taxon>
        <taxon>Myida</taxon>
        <taxon>Myoidea</taxon>
        <taxon>Myidae</taxon>
        <taxon>Mya</taxon>
    </lineage>
</organism>
<accession>A0ABY7DNE5</accession>
<feature type="region of interest" description="Disordered" evidence="1">
    <location>
        <begin position="132"/>
        <end position="159"/>
    </location>
</feature>
<dbReference type="Proteomes" id="UP001164746">
    <property type="component" value="Chromosome 3"/>
</dbReference>
<dbReference type="EMBL" id="CP111014">
    <property type="protein sequence ID" value="WAQ99226.1"/>
    <property type="molecule type" value="Genomic_DNA"/>
</dbReference>
<evidence type="ECO:0000256" key="1">
    <source>
        <dbReference type="SAM" id="MobiDB-lite"/>
    </source>
</evidence>
<keyword evidence="3" id="KW-1185">Reference proteome</keyword>
<feature type="compositionally biased region" description="Polar residues" evidence="1">
    <location>
        <begin position="132"/>
        <end position="141"/>
    </location>
</feature>
<evidence type="ECO:0000313" key="2">
    <source>
        <dbReference type="EMBL" id="WAQ99226.1"/>
    </source>
</evidence>
<reference evidence="2" key="1">
    <citation type="submission" date="2022-11" db="EMBL/GenBank/DDBJ databases">
        <title>Centuries of genome instability and evolution in soft-shell clam transmissible cancer (bioRxiv).</title>
        <authorList>
            <person name="Hart S.F.M."/>
            <person name="Yonemitsu M.A."/>
            <person name="Giersch R.M."/>
            <person name="Beal B.F."/>
            <person name="Arriagada G."/>
            <person name="Davis B.W."/>
            <person name="Ostrander E.A."/>
            <person name="Goff S.P."/>
            <person name="Metzger M.J."/>
        </authorList>
    </citation>
    <scope>NUCLEOTIDE SEQUENCE</scope>
    <source>
        <strain evidence="2">MELC-2E11</strain>
        <tissue evidence="2">Siphon/mantle</tissue>
    </source>
</reference>
<protein>
    <submittedName>
        <fullName evidence="2">Uncharacterized protein</fullName>
    </submittedName>
</protein>
<name>A0ABY7DNE5_MYAAR</name>
<gene>
    <name evidence="2" type="ORF">MAR_023599</name>
</gene>
<sequence>MVFCLLSLGNRAHVIEICPVDEACIVEAKELLADINRNWTGIETRRKMFYYLARGRIAELTKQHQNYYLDKVNTQSQHPYHIKGEEQEREIKQKNYALLGSQRLETISIRTFDDDETIPKLRLYSPVALSSTSTSAGNSDADSFAKPECVSSSENPYPTQEQLYGSYETRIPSAGRETARITPCQTGERLPDSHVDYQKEGNTSVEHLNVYQLFKNSDIFENVSSLDSKDLFDDWHVTCAEPY</sequence>
<evidence type="ECO:0000313" key="3">
    <source>
        <dbReference type="Proteomes" id="UP001164746"/>
    </source>
</evidence>
<feature type="compositionally biased region" description="Polar residues" evidence="1">
    <location>
        <begin position="150"/>
        <end position="159"/>
    </location>
</feature>
<proteinExistence type="predicted"/>